<dbReference type="Pfam" id="PF00857">
    <property type="entry name" value="Isochorismatase"/>
    <property type="match status" value="1"/>
</dbReference>
<dbReference type="InterPro" id="IPR000868">
    <property type="entry name" value="Isochorismatase-like_dom"/>
</dbReference>
<evidence type="ECO:0000259" key="2">
    <source>
        <dbReference type="Pfam" id="PF00857"/>
    </source>
</evidence>
<proteinExistence type="predicted"/>
<evidence type="ECO:0000313" key="3">
    <source>
        <dbReference type="EMBL" id="MEZ7515496.1"/>
    </source>
</evidence>
<dbReference type="Proteomes" id="UP001568894">
    <property type="component" value="Unassembled WGS sequence"/>
</dbReference>
<dbReference type="PANTHER" id="PTHR43540">
    <property type="entry name" value="PEROXYUREIDOACRYLATE/UREIDOACRYLATE AMIDOHYDROLASE-RELATED"/>
    <property type="match status" value="1"/>
</dbReference>
<keyword evidence="4" id="KW-1185">Reference proteome</keyword>
<dbReference type="Gene3D" id="3.40.50.850">
    <property type="entry name" value="Isochorismatase-like"/>
    <property type="match status" value="1"/>
</dbReference>
<evidence type="ECO:0000313" key="4">
    <source>
        <dbReference type="Proteomes" id="UP001568894"/>
    </source>
</evidence>
<dbReference type="InterPro" id="IPR050272">
    <property type="entry name" value="Isochorismatase-like_hydrls"/>
</dbReference>
<feature type="domain" description="Isochorismatase-like" evidence="2">
    <location>
        <begin position="4"/>
        <end position="150"/>
    </location>
</feature>
<organism evidence="3 4">
    <name type="scientific">Flavobacterium frigidarium</name>
    <dbReference type="NCBI Taxonomy" id="99286"/>
    <lineage>
        <taxon>Bacteria</taxon>
        <taxon>Pseudomonadati</taxon>
        <taxon>Bacteroidota</taxon>
        <taxon>Flavobacteriia</taxon>
        <taxon>Flavobacteriales</taxon>
        <taxon>Flavobacteriaceae</taxon>
        <taxon>Flavobacterium</taxon>
    </lineage>
</organism>
<name>A0ABV4KDW1_9FLAO</name>
<evidence type="ECO:0000256" key="1">
    <source>
        <dbReference type="ARBA" id="ARBA00022801"/>
    </source>
</evidence>
<dbReference type="EC" id="3.-.-.-" evidence="3"/>
<dbReference type="InterPro" id="IPR036380">
    <property type="entry name" value="Isochorismatase-like_sf"/>
</dbReference>
<dbReference type="PANTHER" id="PTHR43540:SF1">
    <property type="entry name" value="ISOCHORISMATASE HYDROLASE"/>
    <property type="match status" value="1"/>
</dbReference>
<dbReference type="GO" id="GO:0016787">
    <property type="term" value="F:hydrolase activity"/>
    <property type="evidence" value="ECO:0007669"/>
    <property type="project" value="UniProtKB-KW"/>
</dbReference>
<gene>
    <name evidence="3" type="ORF">QO192_09420</name>
</gene>
<dbReference type="SUPFAM" id="SSF52499">
    <property type="entry name" value="Isochorismatase-like hydrolases"/>
    <property type="match status" value="1"/>
</dbReference>
<accession>A0ABV4KDW1</accession>
<dbReference type="RefSeq" id="WP_371569939.1">
    <property type="nucleotide sequence ID" value="NZ_JASMRN010000006.1"/>
</dbReference>
<protein>
    <submittedName>
        <fullName evidence="3">Cysteine hydrolase family protein</fullName>
        <ecNumber evidence="3">3.-.-.-</ecNumber>
    </submittedName>
</protein>
<reference evidence="3 4" key="1">
    <citation type="submission" date="2023-05" db="EMBL/GenBank/DDBJ databases">
        <title>Adaptations of aquatic viruses from atmosphere-close ecosystems of the Central Arctic Ocean.</title>
        <authorList>
            <person name="Rahlff J."/>
            <person name="Holmfeldt K."/>
        </authorList>
    </citation>
    <scope>NUCLEOTIDE SEQUENCE [LARGE SCALE GENOMIC DNA]</scope>
    <source>
        <strain evidence="3 4">Arc14</strain>
    </source>
</reference>
<dbReference type="EMBL" id="JASMRN010000006">
    <property type="protein sequence ID" value="MEZ7515496.1"/>
    <property type="molecule type" value="Genomic_DNA"/>
</dbReference>
<sequence>MSKVLIIIDIQNDYFENGAMELAQPLQASENAKLILTHFREKELEVVHIQHLSLAPEATFFLPNTKGQEIHESVVPLPSEKLIVKNYPNSFRDTGLLSYLKSKEITEIVFVGMMTHMCIDASVRAAKDYGFDCTVIADATATRALEIYGQSVDVASVQTSFLAGLSFFYSKIISTAEYLK</sequence>
<keyword evidence="1 3" id="KW-0378">Hydrolase</keyword>
<dbReference type="CDD" id="cd01014">
    <property type="entry name" value="nicotinamidase_related"/>
    <property type="match status" value="1"/>
</dbReference>
<comment type="caution">
    <text evidence="3">The sequence shown here is derived from an EMBL/GenBank/DDBJ whole genome shotgun (WGS) entry which is preliminary data.</text>
</comment>